<dbReference type="NCBIfam" id="TIGR02532">
    <property type="entry name" value="IV_pilin_GFxxxE"/>
    <property type="match status" value="1"/>
</dbReference>
<dbReference type="KEGG" id="slom:PXH66_09670"/>
<reference evidence="2" key="1">
    <citation type="submission" date="2023-03" db="EMBL/GenBank/DDBJ databases">
        <title>Lomoglobus Profundus gen. nov., sp. nov., a novel member of the phylum Verrucomicrobia, isolated from deep-marine sediment of South China Sea.</title>
        <authorList>
            <person name="Ahmad T."/>
            <person name="Ishaq S.E."/>
            <person name="Wang F."/>
        </authorList>
    </citation>
    <scope>NUCLEOTIDE SEQUENCE</scope>
    <source>
        <strain evidence="2">LMO-M01</strain>
    </source>
</reference>
<sequence length="198" mass="21016">MRFRRSPSAAFTLIELLTVIAILGILAAIIIPTVSSARNAAHRAKTKAQFSQWAAAMELFRQEYGFYPDIAVAGKVDPDRFASELTGRSLTGAAVTGSTANRKGLSFYALSADDLDVDGTHLVDAFGNSDIGVRIDTNRDGIINASDTGSWVSVVGADGVFSPMAADEAIPTSGVRARVVFYSAGQGRDANDLVLSWR</sequence>
<dbReference type="Gene3D" id="3.30.700.10">
    <property type="entry name" value="Glycoprotein, Type 4 Pilin"/>
    <property type="match status" value="1"/>
</dbReference>
<keyword evidence="1" id="KW-1133">Transmembrane helix</keyword>
<dbReference type="InterPro" id="IPR045584">
    <property type="entry name" value="Pilin-like"/>
</dbReference>
<keyword evidence="3" id="KW-1185">Reference proteome</keyword>
<evidence type="ECO:0000256" key="1">
    <source>
        <dbReference type="SAM" id="Phobius"/>
    </source>
</evidence>
<feature type="transmembrane region" description="Helical" evidence="1">
    <location>
        <begin position="12"/>
        <end position="31"/>
    </location>
</feature>
<dbReference type="AlphaFoldDB" id="A0AAF0CS72"/>
<organism evidence="2 3">
    <name type="scientific">Synoicihabitans lomoniglobus</name>
    <dbReference type="NCBI Taxonomy" id="2909285"/>
    <lineage>
        <taxon>Bacteria</taxon>
        <taxon>Pseudomonadati</taxon>
        <taxon>Verrucomicrobiota</taxon>
        <taxon>Opitutia</taxon>
        <taxon>Opitutales</taxon>
        <taxon>Opitutaceae</taxon>
        <taxon>Synoicihabitans</taxon>
    </lineage>
</organism>
<dbReference type="SUPFAM" id="SSF54523">
    <property type="entry name" value="Pili subunits"/>
    <property type="match status" value="1"/>
</dbReference>
<accession>A0AAF0CS72</accession>
<keyword evidence="1" id="KW-0472">Membrane</keyword>
<dbReference type="PANTHER" id="PTHR30093">
    <property type="entry name" value="GENERAL SECRETION PATHWAY PROTEIN G"/>
    <property type="match status" value="1"/>
</dbReference>
<dbReference type="Pfam" id="PF07963">
    <property type="entry name" value="N_methyl"/>
    <property type="match status" value="1"/>
</dbReference>
<gene>
    <name evidence="2" type="ORF">PXH66_09670</name>
</gene>
<evidence type="ECO:0000313" key="2">
    <source>
        <dbReference type="EMBL" id="WED67118.1"/>
    </source>
</evidence>
<proteinExistence type="predicted"/>
<protein>
    <submittedName>
        <fullName evidence="2">Prepilin-type N-terminal cleavage/methylation domain-containing protein</fullName>
    </submittedName>
</protein>
<dbReference type="RefSeq" id="WP_330931381.1">
    <property type="nucleotide sequence ID" value="NZ_CP119075.1"/>
</dbReference>
<dbReference type="InterPro" id="IPR012902">
    <property type="entry name" value="N_methyl_site"/>
</dbReference>
<evidence type="ECO:0000313" key="3">
    <source>
        <dbReference type="Proteomes" id="UP001218638"/>
    </source>
</evidence>
<keyword evidence="1" id="KW-0812">Transmembrane</keyword>
<dbReference type="EMBL" id="CP119075">
    <property type="protein sequence ID" value="WED67118.1"/>
    <property type="molecule type" value="Genomic_DNA"/>
</dbReference>
<dbReference type="Proteomes" id="UP001218638">
    <property type="component" value="Chromosome"/>
</dbReference>
<name>A0AAF0CS72_9BACT</name>